<accession>E3NIX5</accession>
<name>E3NIX5_CAERE</name>
<dbReference type="Gene3D" id="6.10.220.10">
    <property type="match status" value="1"/>
</dbReference>
<protein>
    <recommendedName>
        <fullName evidence="2">Myosin VI lever arm domain-containing protein</fullName>
    </recommendedName>
</protein>
<dbReference type="InParanoid" id="E3NIX5"/>
<proteinExistence type="predicted"/>
<reference evidence="3" key="1">
    <citation type="submission" date="2007-07" db="EMBL/GenBank/DDBJ databases">
        <title>PCAP assembly of the Caenorhabditis remanei genome.</title>
        <authorList>
            <consortium name="The Caenorhabditis remanei Sequencing Consortium"/>
            <person name="Wilson R.K."/>
        </authorList>
    </citation>
    <scope>NUCLEOTIDE SEQUENCE [LARGE SCALE GENOMIC DNA]</scope>
    <source>
        <strain evidence="3">PB4641</strain>
    </source>
</reference>
<dbReference type="Pfam" id="PF21521">
    <property type="entry name" value="MYO6_lever"/>
    <property type="match status" value="1"/>
</dbReference>
<dbReference type="InterPro" id="IPR049016">
    <property type="entry name" value="MYO6_lever"/>
</dbReference>
<dbReference type="STRING" id="31234.E3NIX5"/>
<dbReference type="PROSITE" id="PS50096">
    <property type="entry name" value="IQ"/>
    <property type="match status" value="1"/>
</dbReference>
<dbReference type="HOGENOM" id="CLU_1455722_0_0_1"/>
<sequence>MMKQDPEHMLQLINRVNEWLVKARWRQAQYAVWSVIKLKNKIAYRTAQVTKLQSLTRGYLTRQKFSRPITVYRKACALLKNSKQIEKILSHLNETSRAKWTSSAHSTIKDLEKLVAHIKVSSVDQIEKAENAYEHYVKRVDSMISDLRRQQKNDEMEELERKRKEVEEKERKEMERKLEVERERER</sequence>
<organism evidence="4">
    <name type="scientific">Caenorhabditis remanei</name>
    <name type="common">Caenorhabditis vulgaris</name>
    <dbReference type="NCBI Taxonomy" id="31234"/>
    <lineage>
        <taxon>Eukaryota</taxon>
        <taxon>Metazoa</taxon>
        <taxon>Ecdysozoa</taxon>
        <taxon>Nematoda</taxon>
        <taxon>Chromadorea</taxon>
        <taxon>Rhabditida</taxon>
        <taxon>Rhabditina</taxon>
        <taxon>Rhabditomorpha</taxon>
        <taxon>Rhabditoidea</taxon>
        <taxon>Rhabditidae</taxon>
        <taxon>Peloderinae</taxon>
        <taxon>Caenorhabditis</taxon>
    </lineage>
</organism>
<keyword evidence="4" id="KW-1185">Reference proteome</keyword>
<feature type="region of interest" description="Disordered" evidence="1">
    <location>
        <begin position="148"/>
        <end position="186"/>
    </location>
</feature>
<dbReference type="EMBL" id="DS268718">
    <property type="protein sequence ID" value="EFO99388.1"/>
    <property type="molecule type" value="Genomic_DNA"/>
</dbReference>
<dbReference type="OrthoDB" id="6108017at2759"/>
<dbReference type="CDD" id="cd21759">
    <property type="entry name" value="CBD_MYO6-like"/>
    <property type="match status" value="1"/>
</dbReference>
<dbReference type="eggNOG" id="KOG0163">
    <property type="taxonomic scope" value="Eukaryota"/>
</dbReference>
<dbReference type="Proteomes" id="UP000008281">
    <property type="component" value="Unassembled WGS sequence"/>
</dbReference>
<evidence type="ECO:0000313" key="3">
    <source>
        <dbReference type="EMBL" id="EFO99388.1"/>
    </source>
</evidence>
<evidence type="ECO:0000313" key="4">
    <source>
        <dbReference type="Proteomes" id="UP000008281"/>
    </source>
</evidence>
<evidence type="ECO:0000256" key="1">
    <source>
        <dbReference type="SAM" id="MobiDB-lite"/>
    </source>
</evidence>
<dbReference type="AlphaFoldDB" id="E3NIX5"/>
<evidence type="ECO:0000259" key="2">
    <source>
        <dbReference type="Pfam" id="PF21521"/>
    </source>
</evidence>
<gene>
    <name evidence="3" type="ORF">CRE_22699</name>
</gene>
<dbReference type="OMA" id="NKIAYRT"/>
<feature type="domain" description="Myosin VI lever arm" evidence="2">
    <location>
        <begin position="5"/>
        <end position="121"/>
    </location>
</feature>